<dbReference type="AlphaFoldDB" id="A0A0C9TV94"/>
<feature type="transmembrane region" description="Helical" evidence="1">
    <location>
        <begin position="186"/>
        <end position="204"/>
    </location>
</feature>
<keyword evidence="4" id="KW-1185">Reference proteome</keyword>
<dbReference type="Pfam" id="PF20151">
    <property type="entry name" value="DUF6533"/>
    <property type="match status" value="1"/>
</dbReference>
<evidence type="ECO:0000313" key="4">
    <source>
        <dbReference type="Proteomes" id="UP000054279"/>
    </source>
</evidence>
<evidence type="ECO:0000256" key="1">
    <source>
        <dbReference type="SAM" id="Phobius"/>
    </source>
</evidence>
<proteinExistence type="predicted"/>
<feature type="transmembrane region" description="Helical" evidence="1">
    <location>
        <begin position="57"/>
        <end position="75"/>
    </location>
</feature>
<dbReference type="InterPro" id="IPR045340">
    <property type="entry name" value="DUF6533"/>
</dbReference>
<dbReference type="EMBL" id="KN837201">
    <property type="protein sequence ID" value="KIJ34288.1"/>
    <property type="molecule type" value="Genomic_DNA"/>
</dbReference>
<keyword evidence="1" id="KW-0472">Membrane</keyword>
<feature type="domain" description="DUF6533" evidence="2">
    <location>
        <begin position="31"/>
        <end position="71"/>
    </location>
</feature>
<evidence type="ECO:0000313" key="3">
    <source>
        <dbReference type="EMBL" id="KIJ34288.1"/>
    </source>
</evidence>
<dbReference type="HOGENOM" id="CLU_826839_0_0_1"/>
<evidence type="ECO:0000259" key="2">
    <source>
        <dbReference type="Pfam" id="PF20151"/>
    </source>
</evidence>
<gene>
    <name evidence="3" type="ORF">M422DRAFT_52059</name>
</gene>
<sequence>MTAAEISVLSLHLMALINSHVLYERYAMGTLTTLPLYHYILTFQQEILWIWAQKKNISTFLFILFRYFAIIVFIIDQTSQLVHKAVIFWWFHTVMGLFVNVATGARWVLCLTIPVYLGQLGMIIIIDDSKQWPLWKGAAPVVQTGVLGNTLNLCISQKEIITGSACGTLLLLTEYPAKFYYSSDRVGLRAIFLVNLITVSLILTKPYSVKVVSFIGTMNVQISGVSVSFTGLCHITTLIFATYRVTAILVSSLFLNLKEDAYCSRLPMFGLSDIANRAFPQHFIIKKYHQNPIIWTSGWDDPNQSTWAMTSDINHMAAELASPFEVEPEHQVEGWA</sequence>
<keyword evidence="1" id="KW-0812">Transmembrane</keyword>
<reference evidence="3 4" key="1">
    <citation type="submission" date="2014-06" db="EMBL/GenBank/DDBJ databases">
        <title>Evolutionary Origins and Diversification of the Mycorrhizal Mutualists.</title>
        <authorList>
            <consortium name="DOE Joint Genome Institute"/>
            <consortium name="Mycorrhizal Genomics Consortium"/>
            <person name="Kohler A."/>
            <person name="Kuo A."/>
            <person name="Nagy L.G."/>
            <person name="Floudas D."/>
            <person name="Copeland A."/>
            <person name="Barry K.W."/>
            <person name="Cichocki N."/>
            <person name="Veneault-Fourrey C."/>
            <person name="LaButti K."/>
            <person name="Lindquist E.A."/>
            <person name="Lipzen A."/>
            <person name="Lundell T."/>
            <person name="Morin E."/>
            <person name="Murat C."/>
            <person name="Riley R."/>
            <person name="Ohm R."/>
            <person name="Sun H."/>
            <person name="Tunlid A."/>
            <person name="Henrissat B."/>
            <person name="Grigoriev I.V."/>
            <person name="Hibbett D.S."/>
            <person name="Martin F."/>
        </authorList>
    </citation>
    <scope>NUCLEOTIDE SEQUENCE [LARGE SCALE GENOMIC DNA]</scope>
    <source>
        <strain evidence="3 4">SS14</strain>
    </source>
</reference>
<feature type="transmembrane region" description="Helical" evidence="1">
    <location>
        <begin position="107"/>
        <end position="126"/>
    </location>
</feature>
<feature type="transmembrane region" description="Helical" evidence="1">
    <location>
        <begin position="81"/>
        <end position="100"/>
    </location>
</feature>
<keyword evidence="1" id="KW-1133">Transmembrane helix</keyword>
<dbReference type="Proteomes" id="UP000054279">
    <property type="component" value="Unassembled WGS sequence"/>
</dbReference>
<protein>
    <recommendedName>
        <fullName evidence="2">DUF6533 domain-containing protein</fullName>
    </recommendedName>
</protein>
<name>A0A0C9TV94_SPHS4</name>
<dbReference type="OrthoDB" id="2686513at2759"/>
<organism evidence="3 4">
    <name type="scientific">Sphaerobolus stellatus (strain SS14)</name>
    <dbReference type="NCBI Taxonomy" id="990650"/>
    <lineage>
        <taxon>Eukaryota</taxon>
        <taxon>Fungi</taxon>
        <taxon>Dikarya</taxon>
        <taxon>Basidiomycota</taxon>
        <taxon>Agaricomycotina</taxon>
        <taxon>Agaricomycetes</taxon>
        <taxon>Phallomycetidae</taxon>
        <taxon>Geastrales</taxon>
        <taxon>Sphaerobolaceae</taxon>
        <taxon>Sphaerobolus</taxon>
    </lineage>
</organism>
<accession>A0A0C9TV94</accession>